<organism evidence="1 2">
    <name type="scientific">Pelobates cultripes</name>
    <name type="common">Western spadefoot toad</name>
    <dbReference type="NCBI Taxonomy" id="61616"/>
    <lineage>
        <taxon>Eukaryota</taxon>
        <taxon>Metazoa</taxon>
        <taxon>Chordata</taxon>
        <taxon>Craniata</taxon>
        <taxon>Vertebrata</taxon>
        <taxon>Euteleostomi</taxon>
        <taxon>Amphibia</taxon>
        <taxon>Batrachia</taxon>
        <taxon>Anura</taxon>
        <taxon>Pelobatoidea</taxon>
        <taxon>Pelobatidae</taxon>
        <taxon>Pelobates</taxon>
    </lineage>
</organism>
<protein>
    <submittedName>
        <fullName evidence="1">Uncharacterized protein</fullName>
    </submittedName>
</protein>
<sequence>MTIPLHPEHYLLHIFPETNPTKYPTTTTVLNILTTAKIAIASQWKSETPPTSEEVAKRVDSICLHEKMALKMHGTPKKHITRWGGWLSIRAGEGKEGRRDHGTWGPKGHVAETKAEWTMRKAQAK</sequence>
<keyword evidence="2" id="KW-1185">Reference proteome</keyword>
<gene>
    <name evidence="1" type="ORF">PECUL_23A008287</name>
</gene>
<evidence type="ECO:0000313" key="1">
    <source>
        <dbReference type="EMBL" id="CAH2325035.1"/>
    </source>
</evidence>
<reference evidence="1" key="1">
    <citation type="submission" date="2022-03" db="EMBL/GenBank/DDBJ databases">
        <authorList>
            <person name="Alioto T."/>
            <person name="Alioto T."/>
            <person name="Gomez Garrido J."/>
        </authorList>
    </citation>
    <scope>NUCLEOTIDE SEQUENCE</scope>
</reference>
<dbReference type="EMBL" id="OW240923">
    <property type="protein sequence ID" value="CAH2325035.1"/>
    <property type="molecule type" value="Genomic_DNA"/>
</dbReference>
<name>A0AAD1WW68_PELCU</name>
<dbReference type="AlphaFoldDB" id="A0AAD1WW68"/>
<dbReference type="Proteomes" id="UP001295444">
    <property type="component" value="Chromosome 12"/>
</dbReference>
<evidence type="ECO:0000313" key="2">
    <source>
        <dbReference type="Proteomes" id="UP001295444"/>
    </source>
</evidence>
<proteinExistence type="predicted"/>
<accession>A0AAD1WW68</accession>